<dbReference type="InterPro" id="IPR013087">
    <property type="entry name" value="Znf_C2H2_type"/>
</dbReference>
<feature type="domain" description="C2H2-type" evidence="1">
    <location>
        <begin position="59"/>
        <end position="82"/>
    </location>
</feature>
<gene>
    <name evidence="2" type="ORF">Pcinc_014493</name>
</gene>
<reference evidence="2" key="1">
    <citation type="submission" date="2023-10" db="EMBL/GenBank/DDBJ databases">
        <title>Genome assemblies of two species of porcelain crab, Petrolisthes cinctipes and Petrolisthes manimaculis (Anomura: Porcellanidae).</title>
        <authorList>
            <person name="Angst P."/>
        </authorList>
    </citation>
    <scope>NUCLEOTIDE SEQUENCE</scope>
    <source>
        <strain evidence="2">PB745_01</strain>
        <tissue evidence="2">Gill</tissue>
    </source>
</reference>
<organism evidence="2 3">
    <name type="scientific">Petrolisthes cinctipes</name>
    <name type="common">Flat porcelain crab</name>
    <dbReference type="NCBI Taxonomy" id="88211"/>
    <lineage>
        <taxon>Eukaryota</taxon>
        <taxon>Metazoa</taxon>
        <taxon>Ecdysozoa</taxon>
        <taxon>Arthropoda</taxon>
        <taxon>Crustacea</taxon>
        <taxon>Multicrustacea</taxon>
        <taxon>Malacostraca</taxon>
        <taxon>Eumalacostraca</taxon>
        <taxon>Eucarida</taxon>
        <taxon>Decapoda</taxon>
        <taxon>Pleocyemata</taxon>
        <taxon>Anomura</taxon>
        <taxon>Galatheoidea</taxon>
        <taxon>Porcellanidae</taxon>
        <taxon>Petrolisthes</taxon>
    </lineage>
</organism>
<sequence length="99" mass="11322">MHNDKKLLRQRFAVLQAVRGAVSEGLFVQCPACGKKCFGRNRKQNMVHHMATHSRERPVTCPHCPYRAASESQLFRHITMLHLKYSSFSLPTQNTPNTS</sequence>
<proteinExistence type="predicted"/>
<dbReference type="SUPFAM" id="SSF57667">
    <property type="entry name" value="beta-beta-alpha zinc fingers"/>
    <property type="match status" value="1"/>
</dbReference>
<keyword evidence="3" id="KW-1185">Reference proteome</keyword>
<evidence type="ECO:0000259" key="1">
    <source>
        <dbReference type="SMART" id="SM00355"/>
    </source>
</evidence>
<dbReference type="Proteomes" id="UP001286313">
    <property type="component" value="Unassembled WGS sequence"/>
</dbReference>
<dbReference type="AlphaFoldDB" id="A0AAE1FWE2"/>
<dbReference type="Gene3D" id="3.30.160.60">
    <property type="entry name" value="Classic Zinc Finger"/>
    <property type="match status" value="1"/>
</dbReference>
<feature type="domain" description="C2H2-type" evidence="1">
    <location>
        <begin position="28"/>
        <end position="53"/>
    </location>
</feature>
<dbReference type="EMBL" id="JAWQEG010001264">
    <property type="protein sequence ID" value="KAK3881036.1"/>
    <property type="molecule type" value="Genomic_DNA"/>
</dbReference>
<dbReference type="SMART" id="SM00355">
    <property type="entry name" value="ZnF_C2H2"/>
    <property type="match status" value="2"/>
</dbReference>
<dbReference type="InterPro" id="IPR036236">
    <property type="entry name" value="Znf_C2H2_sf"/>
</dbReference>
<evidence type="ECO:0000313" key="2">
    <source>
        <dbReference type="EMBL" id="KAK3881036.1"/>
    </source>
</evidence>
<protein>
    <recommendedName>
        <fullName evidence="1">C2H2-type domain-containing protein</fullName>
    </recommendedName>
</protein>
<comment type="caution">
    <text evidence="2">The sequence shown here is derived from an EMBL/GenBank/DDBJ whole genome shotgun (WGS) entry which is preliminary data.</text>
</comment>
<evidence type="ECO:0000313" key="3">
    <source>
        <dbReference type="Proteomes" id="UP001286313"/>
    </source>
</evidence>
<accession>A0AAE1FWE2</accession>
<name>A0AAE1FWE2_PETCI</name>